<evidence type="ECO:0000313" key="2">
    <source>
        <dbReference type="EMBL" id="KAJ1107233.1"/>
    </source>
</evidence>
<proteinExistence type="predicted"/>
<evidence type="ECO:0000256" key="1">
    <source>
        <dbReference type="SAM" id="MobiDB-lite"/>
    </source>
</evidence>
<dbReference type="AlphaFoldDB" id="A0AAV7N1Z6"/>
<reference evidence="2" key="1">
    <citation type="journal article" date="2022" name="bioRxiv">
        <title>Sequencing and chromosome-scale assembly of the giantPleurodeles waltlgenome.</title>
        <authorList>
            <person name="Brown T."/>
            <person name="Elewa A."/>
            <person name="Iarovenko S."/>
            <person name="Subramanian E."/>
            <person name="Araus A.J."/>
            <person name="Petzold A."/>
            <person name="Susuki M."/>
            <person name="Suzuki K.-i.T."/>
            <person name="Hayashi T."/>
            <person name="Toyoda A."/>
            <person name="Oliveira C."/>
            <person name="Osipova E."/>
            <person name="Leigh N.D."/>
            <person name="Simon A."/>
            <person name="Yun M.H."/>
        </authorList>
    </citation>
    <scope>NUCLEOTIDE SEQUENCE</scope>
    <source>
        <strain evidence="2">20211129_DDA</strain>
        <tissue evidence="2">Liver</tissue>
    </source>
</reference>
<organism evidence="2 3">
    <name type="scientific">Pleurodeles waltl</name>
    <name type="common">Iberian ribbed newt</name>
    <dbReference type="NCBI Taxonomy" id="8319"/>
    <lineage>
        <taxon>Eukaryota</taxon>
        <taxon>Metazoa</taxon>
        <taxon>Chordata</taxon>
        <taxon>Craniata</taxon>
        <taxon>Vertebrata</taxon>
        <taxon>Euteleostomi</taxon>
        <taxon>Amphibia</taxon>
        <taxon>Batrachia</taxon>
        <taxon>Caudata</taxon>
        <taxon>Salamandroidea</taxon>
        <taxon>Salamandridae</taxon>
        <taxon>Pleurodelinae</taxon>
        <taxon>Pleurodeles</taxon>
    </lineage>
</organism>
<gene>
    <name evidence="2" type="ORF">NDU88_004626</name>
</gene>
<dbReference type="EMBL" id="JANPWB010000013">
    <property type="protein sequence ID" value="KAJ1107233.1"/>
    <property type="molecule type" value="Genomic_DNA"/>
</dbReference>
<keyword evidence="3" id="KW-1185">Reference proteome</keyword>
<comment type="caution">
    <text evidence="2">The sequence shown here is derived from an EMBL/GenBank/DDBJ whole genome shotgun (WGS) entry which is preliminary data.</text>
</comment>
<sequence>MAILNRPLLSAGRGRRSRVSELCPKPSEARSSKAPLEAQHQGNGRGNGRGGLLPTVLRGRCRCKEGEGSREHCAPPARPQPKQPERATQGTRLVPCWQWKVCLEGRTSRQGTRRIGIQWRSWWVQAQAQ</sequence>
<accession>A0AAV7N1Z6</accession>
<name>A0AAV7N1Z6_PLEWA</name>
<evidence type="ECO:0000313" key="3">
    <source>
        <dbReference type="Proteomes" id="UP001066276"/>
    </source>
</evidence>
<feature type="region of interest" description="Disordered" evidence="1">
    <location>
        <begin position="1"/>
        <end position="89"/>
    </location>
</feature>
<feature type="compositionally biased region" description="Basic and acidic residues" evidence="1">
    <location>
        <begin position="62"/>
        <end position="73"/>
    </location>
</feature>
<dbReference type="Proteomes" id="UP001066276">
    <property type="component" value="Chromosome 9"/>
</dbReference>
<protein>
    <submittedName>
        <fullName evidence="2">Uncharacterized protein</fullName>
    </submittedName>
</protein>